<sequence length="196" mass="22797">MIFTDDNYEYPIPFSQPMWERITSVKRWGYGMHVTDQEDVVKVVRMQGKKNQLSTMTKMRNEIDSFLKGGGILTEGGVFCTLKGTVVQEMGEDFATSRDTQGRRWLQAGKLYQRYWHGETFDGWGSFVNEIQQMRQKGHEQIIQAQNQNPKLQKKYGVKAPDYDTPEEYWRSDDINSWTDIGEYGTGKEKAAAIKW</sequence>
<name>A0A382SES8_9ZZZZ</name>
<gene>
    <name evidence="1" type="ORF">METZ01_LOCUS360532</name>
</gene>
<protein>
    <submittedName>
        <fullName evidence="1">Uncharacterized protein</fullName>
    </submittedName>
</protein>
<organism evidence="1">
    <name type="scientific">marine metagenome</name>
    <dbReference type="NCBI Taxonomy" id="408172"/>
    <lineage>
        <taxon>unclassified sequences</taxon>
        <taxon>metagenomes</taxon>
        <taxon>ecological metagenomes</taxon>
    </lineage>
</organism>
<dbReference type="EMBL" id="UINC01128127">
    <property type="protein sequence ID" value="SVD07678.1"/>
    <property type="molecule type" value="Genomic_DNA"/>
</dbReference>
<proteinExistence type="predicted"/>
<evidence type="ECO:0000313" key="1">
    <source>
        <dbReference type="EMBL" id="SVD07678.1"/>
    </source>
</evidence>
<accession>A0A382SES8</accession>
<dbReference type="AlphaFoldDB" id="A0A382SES8"/>
<reference evidence="1" key="1">
    <citation type="submission" date="2018-05" db="EMBL/GenBank/DDBJ databases">
        <authorList>
            <person name="Lanie J.A."/>
            <person name="Ng W.-L."/>
            <person name="Kazmierczak K.M."/>
            <person name="Andrzejewski T.M."/>
            <person name="Davidsen T.M."/>
            <person name="Wayne K.J."/>
            <person name="Tettelin H."/>
            <person name="Glass J.I."/>
            <person name="Rusch D."/>
            <person name="Podicherti R."/>
            <person name="Tsui H.-C.T."/>
            <person name="Winkler M.E."/>
        </authorList>
    </citation>
    <scope>NUCLEOTIDE SEQUENCE</scope>
</reference>
<feature type="non-terminal residue" evidence="1">
    <location>
        <position position="196"/>
    </location>
</feature>